<protein>
    <recommendedName>
        <fullName evidence="3">Glutaredoxin-1</fullName>
    </recommendedName>
</protein>
<dbReference type="PANTHER" id="PTHR46185:SF1">
    <property type="entry name" value="GLUTAREDOXIN-1"/>
    <property type="match status" value="1"/>
</dbReference>
<name>A0A7I4XXB4_HAECO</name>
<dbReference type="PROSITE" id="PS51354">
    <property type="entry name" value="GLUTAREDOXIN_2"/>
    <property type="match status" value="1"/>
</dbReference>
<evidence type="ECO:0000256" key="5">
    <source>
        <dbReference type="ARBA" id="ARBA00022982"/>
    </source>
</evidence>
<dbReference type="InterPro" id="IPR047185">
    <property type="entry name" value="GLRX1"/>
</dbReference>
<evidence type="ECO:0000256" key="3">
    <source>
        <dbReference type="ARBA" id="ARBA00013662"/>
    </source>
</evidence>
<dbReference type="OrthoDB" id="418495at2759"/>
<sequence>MGASKSLPSMAVKDYVDGLLRSHKVVVFSKSYCPYCHKARAALESQHLKPGALEWVEIDGRPDCGEIQDYLQSLTGARSVPRVFINQKFFGGGDDTAAAAKNGKLAQVLKDAQAI</sequence>
<evidence type="ECO:0000256" key="2">
    <source>
        <dbReference type="ARBA" id="ARBA00007787"/>
    </source>
</evidence>
<dbReference type="PRINTS" id="PR00160">
    <property type="entry name" value="GLUTAREDOXIN"/>
</dbReference>
<dbReference type="InterPro" id="IPR011899">
    <property type="entry name" value="Glutaredoxin_euk/vir"/>
</dbReference>
<evidence type="ECO:0000256" key="4">
    <source>
        <dbReference type="ARBA" id="ARBA00022448"/>
    </source>
</evidence>
<keyword evidence="6" id="KW-1015">Disulfide bond</keyword>
<dbReference type="OMA" id="YCHKARA"/>
<evidence type="ECO:0000256" key="6">
    <source>
        <dbReference type="ARBA" id="ARBA00023157"/>
    </source>
</evidence>
<dbReference type="InterPro" id="IPR011767">
    <property type="entry name" value="GLR_AS"/>
</dbReference>
<dbReference type="GO" id="GO:0005739">
    <property type="term" value="C:mitochondrion"/>
    <property type="evidence" value="ECO:0007669"/>
    <property type="project" value="TreeGrafter"/>
</dbReference>
<reference evidence="10" key="1">
    <citation type="submission" date="2020-12" db="UniProtKB">
        <authorList>
            <consortium name="WormBaseParasite"/>
        </authorList>
    </citation>
    <scope>IDENTIFICATION</scope>
    <source>
        <strain evidence="10">MHco3</strain>
    </source>
</reference>
<dbReference type="AlphaFoldDB" id="A0A7I4XXB4"/>
<keyword evidence="9" id="KW-1185">Reference proteome</keyword>
<dbReference type="InterPro" id="IPR014025">
    <property type="entry name" value="Glutaredoxin_subgr"/>
</dbReference>
<proteinExistence type="inferred from homology"/>
<dbReference type="Pfam" id="PF00462">
    <property type="entry name" value="Glutaredoxin"/>
    <property type="match status" value="1"/>
</dbReference>
<dbReference type="Gene3D" id="3.40.30.10">
    <property type="entry name" value="Glutaredoxin"/>
    <property type="match status" value="1"/>
</dbReference>
<evidence type="ECO:0000313" key="9">
    <source>
        <dbReference type="Proteomes" id="UP000025227"/>
    </source>
</evidence>
<dbReference type="CDD" id="cd03419">
    <property type="entry name" value="GRX_GRXh_1_2_like"/>
    <property type="match status" value="1"/>
</dbReference>
<dbReference type="InterPro" id="IPR002109">
    <property type="entry name" value="Glutaredoxin"/>
</dbReference>
<dbReference type="Proteomes" id="UP000025227">
    <property type="component" value="Unplaced"/>
</dbReference>
<keyword evidence="4" id="KW-0813">Transport</keyword>
<comment type="similarity">
    <text evidence="2">Belongs to the glutaredoxin family.</text>
</comment>
<accession>A0A7I4XXB4</accession>
<evidence type="ECO:0000256" key="1">
    <source>
        <dbReference type="ARBA" id="ARBA00002549"/>
    </source>
</evidence>
<dbReference type="InterPro" id="IPR036249">
    <property type="entry name" value="Thioredoxin-like_sf"/>
</dbReference>
<evidence type="ECO:0000259" key="8">
    <source>
        <dbReference type="Pfam" id="PF00462"/>
    </source>
</evidence>
<comment type="function">
    <text evidence="1">Has a glutathione-disulfide oxidoreductase activity in the presence of NADPH and glutathione reductase. Reduces low molecular weight disulfides and proteins.</text>
</comment>
<keyword evidence="5" id="KW-0249">Electron transport</keyword>
<organism evidence="9 10">
    <name type="scientific">Haemonchus contortus</name>
    <name type="common">Barber pole worm</name>
    <dbReference type="NCBI Taxonomy" id="6289"/>
    <lineage>
        <taxon>Eukaryota</taxon>
        <taxon>Metazoa</taxon>
        <taxon>Ecdysozoa</taxon>
        <taxon>Nematoda</taxon>
        <taxon>Chromadorea</taxon>
        <taxon>Rhabditida</taxon>
        <taxon>Rhabditina</taxon>
        <taxon>Rhabditomorpha</taxon>
        <taxon>Strongyloidea</taxon>
        <taxon>Trichostrongylidae</taxon>
        <taxon>Haemonchus</taxon>
    </lineage>
</organism>
<keyword evidence="7" id="KW-0676">Redox-active center</keyword>
<dbReference type="SUPFAM" id="SSF52833">
    <property type="entry name" value="Thioredoxin-like"/>
    <property type="match status" value="1"/>
</dbReference>
<evidence type="ECO:0000256" key="7">
    <source>
        <dbReference type="ARBA" id="ARBA00023284"/>
    </source>
</evidence>
<dbReference type="GO" id="GO:0015038">
    <property type="term" value="F:glutathione disulfide oxidoreductase activity"/>
    <property type="evidence" value="ECO:0007669"/>
    <property type="project" value="TreeGrafter"/>
</dbReference>
<dbReference type="PANTHER" id="PTHR46185">
    <property type="entry name" value="GLUTAREDOXIN-1"/>
    <property type="match status" value="1"/>
</dbReference>
<dbReference type="WBParaSite" id="HCON_00016200-00001">
    <property type="protein sequence ID" value="HCON_00016200-00001"/>
    <property type="gene ID" value="HCON_00016200"/>
</dbReference>
<dbReference type="PROSITE" id="PS00195">
    <property type="entry name" value="GLUTAREDOXIN_1"/>
    <property type="match status" value="1"/>
</dbReference>
<evidence type="ECO:0000313" key="10">
    <source>
        <dbReference type="WBParaSite" id="HCON_00016200-00001"/>
    </source>
</evidence>
<feature type="domain" description="Glutaredoxin" evidence="8">
    <location>
        <begin position="25"/>
        <end position="89"/>
    </location>
</feature>
<dbReference type="NCBIfam" id="TIGR02180">
    <property type="entry name" value="GRX_euk"/>
    <property type="match status" value="1"/>
</dbReference>